<evidence type="ECO:0000256" key="2">
    <source>
        <dbReference type="ARBA" id="ARBA00006314"/>
    </source>
</evidence>
<keyword evidence="5 8" id="KW-1133">Transmembrane helix</keyword>
<dbReference type="KEGG" id="amex:103047812"/>
<dbReference type="RefSeq" id="XP_007231301.1">
    <property type="nucleotide sequence ID" value="XM_007231239.4"/>
</dbReference>
<name>A0A3B1JE97_ASTMX</name>
<reference evidence="9" key="3">
    <citation type="submission" date="2025-08" db="UniProtKB">
        <authorList>
            <consortium name="Ensembl"/>
        </authorList>
    </citation>
    <scope>IDENTIFICATION</scope>
</reference>
<reference evidence="10" key="1">
    <citation type="submission" date="2013-03" db="EMBL/GenBank/DDBJ databases">
        <authorList>
            <person name="Jeffery W."/>
            <person name="Warren W."/>
            <person name="Wilson R.K."/>
        </authorList>
    </citation>
    <scope>NUCLEOTIDE SEQUENCE</scope>
    <source>
        <strain evidence="10">female</strain>
    </source>
</reference>
<protein>
    <recommendedName>
        <fullName evidence="3">Transmembrane protein 192</fullName>
    </recommendedName>
</protein>
<evidence type="ECO:0000256" key="6">
    <source>
        <dbReference type="ARBA" id="ARBA00023136"/>
    </source>
</evidence>
<dbReference type="PANTHER" id="PTHR31592:SF1">
    <property type="entry name" value="TRANSMEMBRANE PROTEIN 192"/>
    <property type="match status" value="1"/>
</dbReference>
<reference evidence="9" key="4">
    <citation type="submission" date="2025-09" db="UniProtKB">
        <authorList>
            <consortium name="Ensembl"/>
        </authorList>
    </citation>
    <scope>IDENTIFICATION</scope>
</reference>
<dbReference type="STRING" id="7994.ENSAMXP00000040732"/>
<keyword evidence="6 8" id="KW-0472">Membrane</keyword>
<reference evidence="10" key="2">
    <citation type="journal article" date="2014" name="Nat. Commun.">
        <title>The cavefish genome reveals candidate genes for eye loss.</title>
        <authorList>
            <person name="McGaugh S.E."/>
            <person name="Gross J.B."/>
            <person name="Aken B."/>
            <person name="Blin M."/>
            <person name="Borowsky R."/>
            <person name="Chalopin D."/>
            <person name="Hinaux H."/>
            <person name="Jeffery W.R."/>
            <person name="Keene A."/>
            <person name="Ma L."/>
            <person name="Minx P."/>
            <person name="Murphy D."/>
            <person name="O'Quin K.E."/>
            <person name="Retaux S."/>
            <person name="Rohner N."/>
            <person name="Searle S.M."/>
            <person name="Stahl B.A."/>
            <person name="Tabin C."/>
            <person name="Volff J.N."/>
            <person name="Yoshizawa M."/>
            <person name="Warren W.C."/>
        </authorList>
    </citation>
    <scope>NUCLEOTIDE SEQUENCE [LARGE SCALE GENOMIC DNA]</scope>
    <source>
        <strain evidence="10">female</strain>
    </source>
</reference>
<evidence type="ECO:0000313" key="10">
    <source>
        <dbReference type="Proteomes" id="UP000018467"/>
    </source>
</evidence>
<feature type="transmembrane region" description="Helical" evidence="8">
    <location>
        <begin position="172"/>
        <end position="195"/>
    </location>
</feature>
<dbReference type="Bgee" id="ENSAMXG00000030933">
    <property type="expression patterns" value="Expressed in ovary and 14 other cell types or tissues"/>
</dbReference>
<accession>A0A3B1JE97</accession>
<dbReference type="OMA" id="HGCYIDK"/>
<dbReference type="FunCoup" id="A0A3B1JE97">
    <property type="interactions" value="410"/>
</dbReference>
<comment type="subcellular location">
    <subcellularLocation>
        <location evidence="1">Membrane</location>
        <topology evidence="1">Multi-pass membrane protein</topology>
    </subcellularLocation>
</comment>
<evidence type="ECO:0000256" key="1">
    <source>
        <dbReference type="ARBA" id="ARBA00004141"/>
    </source>
</evidence>
<dbReference type="InParanoid" id="A0A3B1JE97"/>
<dbReference type="AlphaFoldDB" id="A0A3B1JE97"/>
<dbReference type="CTD" id="201931"/>
<dbReference type="GO" id="GO:0005765">
    <property type="term" value="C:lysosomal membrane"/>
    <property type="evidence" value="ECO:0007669"/>
    <property type="project" value="TreeGrafter"/>
</dbReference>
<dbReference type="Proteomes" id="UP000018467">
    <property type="component" value="Unassembled WGS sequence"/>
</dbReference>
<feature type="transmembrane region" description="Helical" evidence="8">
    <location>
        <begin position="97"/>
        <end position="116"/>
    </location>
</feature>
<dbReference type="GeneTree" id="ENSGT00390000013749"/>
<evidence type="ECO:0000256" key="8">
    <source>
        <dbReference type="SAM" id="Phobius"/>
    </source>
</evidence>
<evidence type="ECO:0000313" key="9">
    <source>
        <dbReference type="Ensembl" id="ENSAMXP00000040732.1"/>
    </source>
</evidence>
<organism evidence="9 10">
    <name type="scientific">Astyanax mexicanus</name>
    <name type="common">Blind cave fish</name>
    <name type="synonym">Astyanax fasciatus mexicanus</name>
    <dbReference type="NCBI Taxonomy" id="7994"/>
    <lineage>
        <taxon>Eukaryota</taxon>
        <taxon>Metazoa</taxon>
        <taxon>Chordata</taxon>
        <taxon>Craniata</taxon>
        <taxon>Vertebrata</taxon>
        <taxon>Euteleostomi</taxon>
        <taxon>Actinopterygii</taxon>
        <taxon>Neopterygii</taxon>
        <taxon>Teleostei</taxon>
        <taxon>Ostariophysi</taxon>
        <taxon>Characiformes</taxon>
        <taxon>Characoidei</taxon>
        <taxon>Acestrorhamphidae</taxon>
        <taxon>Acestrorhamphinae</taxon>
        <taxon>Astyanax</taxon>
    </lineage>
</organism>
<feature type="transmembrane region" description="Helical" evidence="8">
    <location>
        <begin position="51"/>
        <end position="77"/>
    </location>
</feature>
<keyword evidence="4 8" id="KW-0812">Transmembrane</keyword>
<dbReference type="PANTHER" id="PTHR31592">
    <property type="entry name" value="TRANSMEMBRANE PROTEIN 192"/>
    <property type="match status" value="1"/>
</dbReference>
<proteinExistence type="inferred from homology"/>
<comment type="similarity">
    <text evidence="2">Belongs to the TMEM192 family.</text>
</comment>
<feature type="transmembrane region" description="Helical" evidence="8">
    <location>
        <begin position="141"/>
        <end position="160"/>
    </location>
</feature>
<evidence type="ECO:0000256" key="3">
    <source>
        <dbReference type="ARBA" id="ARBA00014635"/>
    </source>
</evidence>
<dbReference type="OrthoDB" id="6277625at2759"/>
<sequence length="274" mass="30587">MGSKRPAAPQSNPSTDYTQSIEDDPLMDGPLISQDALESAIRREFQKLPTAWITGLLTAAHVAYVSVSVVLAVLCWLAEDHSEQCNAVLNGVDSQTVVLLGKVGLWLLVFGFEWCVNHHHTTARRRGYLQFYRANQDLKRLPLFIHSAGNAALLVVIGPAPLLDKKVKNLSVYLLLCIICLELLFTLICLIVYTVRVARFNSQRPGPDINEEEKSHAYSNNISGTHAHTETGFRDGSSLEEVVEKQADLIEYLKQHNTLLSRRILSLTSQQIRD</sequence>
<dbReference type="InterPro" id="IPR029399">
    <property type="entry name" value="TMEM192"/>
</dbReference>
<dbReference type="Pfam" id="PF14802">
    <property type="entry name" value="TMEM192"/>
    <property type="match status" value="1"/>
</dbReference>
<feature type="region of interest" description="Disordered" evidence="7">
    <location>
        <begin position="1"/>
        <end position="20"/>
    </location>
</feature>
<evidence type="ECO:0000256" key="4">
    <source>
        <dbReference type="ARBA" id="ARBA00022692"/>
    </source>
</evidence>
<evidence type="ECO:0000256" key="7">
    <source>
        <dbReference type="SAM" id="MobiDB-lite"/>
    </source>
</evidence>
<dbReference type="GeneID" id="103047812"/>
<dbReference type="GO" id="GO:0005770">
    <property type="term" value="C:late endosome"/>
    <property type="evidence" value="ECO:0007669"/>
    <property type="project" value="TreeGrafter"/>
</dbReference>
<keyword evidence="10" id="KW-1185">Reference proteome</keyword>
<evidence type="ECO:0000256" key="5">
    <source>
        <dbReference type="ARBA" id="ARBA00022989"/>
    </source>
</evidence>
<dbReference type="Ensembl" id="ENSAMXT00000056273.1">
    <property type="protein sequence ID" value="ENSAMXP00000040732.1"/>
    <property type="gene ID" value="ENSAMXG00000030933.1"/>
</dbReference>
<feature type="compositionally biased region" description="Polar residues" evidence="7">
    <location>
        <begin position="9"/>
        <end position="20"/>
    </location>
</feature>